<sequence>MRNAGVQTMMTALLLGIIAFLVARGVLNHQRQKNFAQNIHALEQDTPALLAWMKTDLGLTDDEFARECRIHDEHMVEYRRLCDEMQASRERLKTALQESQNLSDEGQAAAIKDYEDHFEACERAVIQHVKHVAAAMNPKAGQTYLTMMLPHLFPDHENIRLNNEPPTQTP</sequence>
<reference evidence="3" key="1">
    <citation type="submission" date="2017-02" db="EMBL/GenBank/DDBJ databases">
        <authorList>
            <person name="Varghese N."/>
            <person name="Submissions S."/>
        </authorList>
    </citation>
    <scope>NUCLEOTIDE SEQUENCE [LARGE SCALE GENOMIC DNA]</scope>
    <source>
        <strain evidence="3">ATCC 700200</strain>
    </source>
</reference>
<dbReference type="Proteomes" id="UP000190774">
    <property type="component" value="Unassembled WGS sequence"/>
</dbReference>
<evidence type="ECO:0000313" key="3">
    <source>
        <dbReference type="Proteomes" id="UP000190774"/>
    </source>
</evidence>
<gene>
    <name evidence="2" type="ORF">SAMN02745166_02354</name>
</gene>
<evidence type="ECO:0008006" key="4">
    <source>
        <dbReference type="Google" id="ProtNLM"/>
    </source>
</evidence>
<accession>A0A1T4Y2Y6</accession>
<dbReference type="EMBL" id="FUYE01000007">
    <property type="protein sequence ID" value="SKA96110.1"/>
    <property type="molecule type" value="Genomic_DNA"/>
</dbReference>
<dbReference type="STRING" id="48467.SAMN02745166_02354"/>
<feature type="coiled-coil region" evidence="1">
    <location>
        <begin position="75"/>
        <end position="105"/>
    </location>
</feature>
<evidence type="ECO:0000256" key="1">
    <source>
        <dbReference type="SAM" id="Coils"/>
    </source>
</evidence>
<dbReference type="AlphaFoldDB" id="A0A1T4Y2Y6"/>
<organism evidence="2 3">
    <name type="scientific">Prosthecobacter debontii</name>
    <dbReference type="NCBI Taxonomy" id="48467"/>
    <lineage>
        <taxon>Bacteria</taxon>
        <taxon>Pseudomonadati</taxon>
        <taxon>Verrucomicrobiota</taxon>
        <taxon>Verrucomicrobiia</taxon>
        <taxon>Verrucomicrobiales</taxon>
        <taxon>Verrucomicrobiaceae</taxon>
        <taxon>Prosthecobacter</taxon>
    </lineage>
</organism>
<keyword evidence="3" id="KW-1185">Reference proteome</keyword>
<evidence type="ECO:0000313" key="2">
    <source>
        <dbReference type="EMBL" id="SKA96110.1"/>
    </source>
</evidence>
<name>A0A1T4Y2Y6_9BACT</name>
<proteinExistence type="predicted"/>
<keyword evidence="1" id="KW-0175">Coiled coil</keyword>
<protein>
    <recommendedName>
        <fullName evidence="4">Heavy-metal resistance</fullName>
    </recommendedName>
</protein>
<dbReference type="Gene3D" id="1.20.120.1490">
    <property type="match status" value="1"/>
</dbReference>